<keyword evidence="2" id="KW-1185">Reference proteome</keyword>
<gene>
    <name evidence="1" type="ORF">QR680_015328</name>
</gene>
<protein>
    <recommendedName>
        <fullName evidence="3">F-box domain-containing protein</fullName>
    </recommendedName>
</protein>
<reference evidence="1" key="1">
    <citation type="submission" date="2023-06" db="EMBL/GenBank/DDBJ databases">
        <title>Genomic analysis of the entomopathogenic nematode Steinernema hermaphroditum.</title>
        <authorList>
            <person name="Schwarz E.M."/>
            <person name="Heppert J.K."/>
            <person name="Baniya A."/>
            <person name="Schwartz H.T."/>
            <person name="Tan C.-H."/>
            <person name="Antoshechkin I."/>
            <person name="Sternberg P.W."/>
            <person name="Goodrich-Blair H."/>
            <person name="Dillman A.R."/>
        </authorList>
    </citation>
    <scope>NUCLEOTIDE SEQUENCE</scope>
    <source>
        <strain evidence="1">PS9179</strain>
        <tissue evidence="1">Whole animal</tissue>
    </source>
</reference>
<comment type="caution">
    <text evidence="1">The sequence shown here is derived from an EMBL/GenBank/DDBJ whole genome shotgun (WGS) entry which is preliminary data.</text>
</comment>
<sequence length="312" mass="35949">MNSVPREFYDSVAACLSLSTLRSLQKVAHRWPSLIQSHISKRADLKFCLKPAPVVGQWNYAYGPAAATHVEYFGLEALKQMDLRYIRFTSIHFYGQDASGGVDWSGPATTENVLQQVHFVLCHLSPGEKSICMKCRECLPFLEKILISKHTFSIISLSHFGPVCEDFLRHNLTSHAPSDIHLEGDWPQSTQADLERYILSSKYFRFRLNTQQSGISFDFRFFDSLFEKESSSHSNVTLFVKCQMSFCEKHFESYRRELQLTSDQHQYLWYVNGRKIFAVCRQDVFGDSLFIRVMPAGFQAFGLWAKELHSVL</sequence>
<organism evidence="1 2">
    <name type="scientific">Steinernema hermaphroditum</name>
    <dbReference type="NCBI Taxonomy" id="289476"/>
    <lineage>
        <taxon>Eukaryota</taxon>
        <taxon>Metazoa</taxon>
        <taxon>Ecdysozoa</taxon>
        <taxon>Nematoda</taxon>
        <taxon>Chromadorea</taxon>
        <taxon>Rhabditida</taxon>
        <taxon>Tylenchina</taxon>
        <taxon>Panagrolaimomorpha</taxon>
        <taxon>Strongyloidoidea</taxon>
        <taxon>Steinernematidae</taxon>
        <taxon>Steinernema</taxon>
    </lineage>
</organism>
<dbReference type="AlphaFoldDB" id="A0AA39LKE1"/>
<evidence type="ECO:0008006" key="3">
    <source>
        <dbReference type="Google" id="ProtNLM"/>
    </source>
</evidence>
<evidence type="ECO:0000313" key="2">
    <source>
        <dbReference type="Proteomes" id="UP001175271"/>
    </source>
</evidence>
<dbReference type="Proteomes" id="UP001175271">
    <property type="component" value="Unassembled WGS sequence"/>
</dbReference>
<accession>A0AA39LKE1</accession>
<evidence type="ECO:0000313" key="1">
    <source>
        <dbReference type="EMBL" id="KAK0400577.1"/>
    </source>
</evidence>
<name>A0AA39LKE1_9BILA</name>
<dbReference type="EMBL" id="JAUCMV010000004">
    <property type="protein sequence ID" value="KAK0400577.1"/>
    <property type="molecule type" value="Genomic_DNA"/>
</dbReference>
<proteinExistence type="predicted"/>